<dbReference type="Pfam" id="PF07991">
    <property type="entry name" value="KARI_N"/>
    <property type="match status" value="1"/>
</dbReference>
<dbReference type="GO" id="GO:0046872">
    <property type="term" value="F:metal ion binding"/>
    <property type="evidence" value="ECO:0007669"/>
    <property type="project" value="UniProtKB-UniRule"/>
</dbReference>
<comment type="caution">
    <text evidence="8">Lacks conserved residue(s) required for the propagation of feature annotation.</text>
</comment>
<keyword evidence="5 8" id="KW-0560">Oxidoreductase</keyword>
<evidence type="ECO:0000256" key="5">
    <source>
        <dbReference type="ARBA" id="ARBA00023002"/>
    </source>
</evidence>
<dbReference type="InParanoid" id="A0A0Q0RWS2"/>
<organism evidence="11 12">
    <name type="scientific">Acidiplasma cupricumulans</name>
    <dbReference type="NCBI Taxonomy" id="312540"/>
    <lineage>
        <taxon>Archaea</taxon>
        <taxon>Methanobacteriati</taxon>
        <taxon>Thermoplasmatota</taxon>
        <taxon>Thermoplasmata</taxon>
        <taxon>Thermoplasmatales</taxon>
        <taxon>Ferroplasmaceae</taxon>
        <taxon>Acidiplasma</taxon>
    </lineage>
</organism>
<dbReference type="SUPFAM" id="SSF51735">
    <property type="entry name" value="NAD(P)-binding Rossmann-fold domains"/>
    <property type="match status" value="1"/>
</dbReference>
<keyword evidence="8" id="KW-0460">Magnesium</keyword>
<dbReference type="Proteomes" id="UP000050301">
    <property type="component" value="Unassembled WGS sequence"/>
</dbReference>
<feature type="binding site" evidence="8">
    <location>
        <position position="178"/>
    </location>
    <ligand>
        <name>Mg(2+)</name>
        <dbReference type="ChEBI" id="CHEBI:18420"/>
        <label>1</label>
    </ligand>
</feature>
<evidence type="ECO:0000256" key="4">
    <source>
        <dbReference type="ARBA" id="ARBA00022605"/>
    </source>
</evidence>
<proteinExistence type="inferred from homology"/>
<dbReference type="InterPro" id="IPR013116">
    <property type="entry name" value="KARI_N"/>
</dbReference>
<evidence type="ECO:0000256" key="3">
    <source>
        <dbReference type="ARBA" id="ARBA00010318"/>
    </source>
</evidence>
<reference evidence="11 12" key="1">
    <citation type="submission" date="2015-09" db="EMBL/GenBank/DDBJ databases">
        <title>Heavy metals and arsenic resistance mechanisms in polyextremophilic archaea of the family Ferroplasmaceae.</title>
        <authorList>
            <person name="Bulaev A.G."/>
            <person name="Kanygina A.V."/>
        </authorList>
    </citation>
    <scope>NUCLEOTIDE SEQUENCE [LARGE SCALE GENOMIC DNA]</scope>
    <source>
        <strain evidence="11 12">BH2</strain>
    </source>
</reference>
<dbReference type="EMBL" id="LKBH01000002">
    <property type="protein sequence ID" value="KQB36810.1"/>
    <property type="molecule type" value="Genomic_DNA"/>
</dbReference>
<comment type="caution">
    <text evidence="11">The sequence shown here is derived from an EMBL/GenBank/DDBJ whole genome shotgun (WGS) entry which is preliminary data.</text>
</comment>
<evidence type="ECO:0000259" key="10">
    <source>
        <dbReference type="PROSITE" id="PS51851"/>
    </source>
</evidence>
<dbReference type="GO" id="GO:0004455">
    <property type="term" value="F:ketol-acid reductoisomerase activity"/>
    <property type="evidence" value="ECO:0007669"/>
    <property type="project" value="UniProtKB-UniRule"/>
</dbReference>
<dbReference type="GO" id="GO:0009099">
    <property type="term" value="P:L-valine biosynthetic process"/>
    <property type="evidence" value="ECO:0007669"/>
    <property type="project" value="UniProtKB-UniRule"/>
</dbReference>
<comment type="pathway">
    <text evidence="1">Amino-acid biosynthesis; L-valine biosynthesis; L-valine from pyruvate: step 2/4.</text>
</comment>
<evidence type="ECO:0000259" key="9">
    <source>
        <dbReference type="PROSITE" id="PS51850"/>
    </source>
</evidence>
<feature type="domain" description="KARI C-terminal knotted" evidence="10">
    <location>
        <begin position="170"/>
        <end position="315"/>
    </location>
</feature>
<dbReference type="PROSITE" id="PS51850">
    <property type="entry name" value="KARI_N"/>
    <property type="match status" value="1"/>
</dbReference>
<dbReference type="Gene3D" id="3.40.50.720">
    <property type="entry name" value="NAD(P)-binding Rossmann-like Domain"/>
    <property type="match status" value="1"/>
</dbReference>
<dbReference type="InterPro" id="IPR008927">
    <property type="entry name" value="6-PGluconate_DH-like_C_sf"/>
</dbReference>
<feature type="binding site" evidence="8">
    <location>
        <position position="182"/>
    </location>
    <ligand>
        <name>Mg(2+)</name>
        <dbReference type="ChEBI" id="CHEBI:18420"/>
        <label>1</label>
    </ligand>
</feature>
<keyword evidence="12" id="KW-1185">Reference proteome</keyword>
<keyword evidence="8" id="KW-0479">Metal-binding</keyword>
<evidence type="ECO:0000313" key="11">
    <source>
        <dbReference type="EMBL" id="KQB36810.1"/>
    </source>
</evidence>
<name>A0A0Q0RWS2_9ARCH</name>
<dbReference type="InterPro" id="IPR036291">
    <property type="entry name" value="NAD(P)-bd_dom_sf"/>
</dbReference>
<keyword evidence="6 8" id="KW-0100">Branched-chain amino acid biosynthesis</keyword>
<dbReference type="PANTHER" id="PTHR21371:SF1">
    <property type="entry name" value="KETOL-ACID REDUCTOISOMERASE, MITOCHONDRIAL"/>
    <property type="match status" value="1"/>
</dbReference>
<feature type="binding site" evidence="8">
    <location>
        <position position="178"/>
    </location>
    <ligand>
        <name>Mg(2+)</name>
        <dbReference type="ChEBI" id="CHEBI:18420"/>
        <label>2</label>
    </ligand>
</feature>
<dbReference type="EC" id="1.1.1.86" evidence="7"/>
<accession>A0A0Q0RWS2</accession>
<comment type="pathway">
    <text evidence="2">Amino-acid biosynthesis; L-isoleucine biosynthesis; L-isoleucine from 2-oxobutanoate: step 2/4.</text>
</comment>
<dbReference type="Gene3D" id="6.10.240.10">
    <property type="match status" value="1"/>
</dbReference>
<protein>
    <recommendedName>
        <fullName evidence="7">Ketol-acid reductoisomerase</fullName>
        <ecNumber evidence="7">1.1.1.86</ecNumber>
    </recommendedName>
</protein>
<evidence type="ECO:0000256" key="6">
    <source>
        <dbReference type="ARBA" id="ARBA00023304"/>
    </source>
</evidence>
<dbReference type="PROSITE" id="PS51851">
    <property type="entry name" value="KARI_C"/>
    <property type="match status" value="1"/>
</dbReference>
<dbReference type="UniPathway" id="UPA00049">
    <property type="reaction ID" value="UER00060"/>
</dbReference>
<evidence type="ECO:0000256" key="2">
    <source>
        <dbReference type="ARBA" id="ARBA00004885"/>
    </source>
</evidence>
<evidence type="ECO:0000256" key="7">
    <source>
        <dbReference type="NCBIfam" id="TIGR00465"/>
    </source>
</evidence>
<dbReference type="InterPro" id="IPR013023">
    <property type="entry name" value="KARI"/>
</dbReference>
<sequence length="315" mass="35515">MGNKIIGIIGYGNQGKSQALNLRDSGLNVIVGNVNDNYAKDAEKDGFKVYDIPEAVKKSDIIFLLIPDEIQKNIYKNHIEPNIKIGATLVFASGYNYFYGFIRPRSDITVLMIAPRMIGWGVRDVYVNDQGFPSLVAVGQDPNNNGYSILMTLCDRLGMFRKGGCAVLSSFKEETLVDLLSEHSWVGVMLYSFRAYYDVATELGASPASVILELYASGELAEIAKSMRDMGLFNQLKTHSRTSQYGQLTRGPLYITDEFKKTLKNEAINILNGTFAREWNDEENNGYIVYNRLHEMAKEHPMETEERKLYKILGR</sequence>
<comment type="similarity">
    <text evidence="3 8">Belongs to the ketol-acid reductoisomerase family.</text>
</comment>
<gene>
    <name evidence="11" type="ORF">AOG55_00240</name>
</gene>
<dbReference type="AlphaFoldDB" id="A0A0Q0RWS2"/>
<dbReference type="NCBIfam" id="TIGR00465">
    <property type="entry name" value="ilvC"/>
    <property type="match status" value="1"/>
</dbReference>
<dbReference type="UniPathway" id="UPA00047">
    <property type="reaction ID" value="UER00056"/>
</dbReference>
<dbReference type="FunCoup" id="A0A0Q0RWS2">
    <property type="interactions" value="78"/>
</dbReference>
<evidence type="ECO:0000256" key="8">
    <source>
        <dbReference type="PROSITE-ProRule" id="PRU01198"/>
    </source>
</evidence>
<dbReference type="PANTHER" id="PTHR21371">
    <property type="entry name" value="KETOL-ACID REDUCTOISOMERASE, MITOCHONDRIAL"/>
    <property type="match status" value="1"/>
</dbReference>
<dbReference type="GO" id="GO:0009097">
    <property type="term" value="P:isoleucine biosynthetic process"/>
    <property type="evidence" value="ECO:0007669"/>
    <property type="project" value="UniProtKB-UniRule"/>
</dbReference>
<evidence type="ECO:0000313" key="12">
    <source>
        <dbReference type="Proteomes" id="UP000050301"/>
    </source>
</evidence>
<evidence type="ECO:0000256" key="1">
    <source>
        <dbReference type="ARBA" id="ARBA00004864"/>
    </source>
</evidence>
<dbReference type="InterPro" id="IPR000506">
    <property type="entry name" value="KARI_C"/>
</dbReference>
<dbReference type="SUPFAM" id="SSF48179">
    <property type="entry name" value="6-phosphogluconate dehydrogenase C-terminal domain-like"/>
    <property type="match status" value="1"/>
</dbReference>
<dbReference type="Pfam" id="PF01450">
    <property type="entry name" value="KARI_C"/>
    <property type="match status" value="1"/>
</dbReference>
<keyword evidence="4 8" id="KW-0028">Amino-acid biosynthesis</keyword>
<feature type="domain" description="KARI N-terminal Rossmann" evidence="9">
    <location>
        <begin position="1"/>
        <end position="169"/>
    </location>
</feature>